<sequence>MAKFCTKCGRKLEEGEVCTCTSANQESPQQIYAQPPQTEEYGSMAGSTEGRRQDQSRQQGQYYNPNQQNQYYNQSQQGGQYYDANQQNQYYNQGQQSGQYYDPNQQNQYYNQGQQGGQYYDPNQQNPYYNQSQQGQYYNQNQQGPYNNQGQYYQGNGQYQQQRTKEAEWLYNKKDQLVAGTKNMFSEILPILKAPVTRVKEIADSNNPAVGIEFIATKMVVCLLFLLIVLLKIRGAVSGYSSYIDIKIPYLKSILCVILATAGIDVIDALLLKVITALFGAKASFQAYIDVVGATDMFAIFIIIIEGILIGIAPEIALVFFGILAPLVTYIQFAQYRAVADIDEDKKPYAYFIAKLCFTIITGLVVYLLVRSTLNSMAGGLINSLGDIFNML</sequence>
<dbReference type="RefSeq" id="WP_129256834.1">
    <property type="nucleotide sequence ID" value="NZ_SDKC01000001.1"/>
</dbReference>
<dbReference type="EMBL" id="SDKC01000001">
    <property type="protein sequence ID" value="RXS73986.1"/>
    <property type="molecule type" value="Genomic_DNA"/>
</dbReference>
<keyword evidence="2" id="KW-1133">Transmembrane helix</keyword>
<organism evidence="3 4">
    <name type="scientific">Blautia faecicola</name>
    <dbReference type="NCBI Taxonomy" id="2509240"/>
    <lineage>
        <taxon>Bacteria</taxon>
        <taxon>Bacillati</taxon>
        <taxon>Bacillota</taxon>
        <taxon>Clostridia</taxon>
        <taxon>Lachnospirales</taxon>
        <taxon>Lachnospiraceae</taxon>
        <taxon>Blautia</taxon>
    </lineage>
</organism>
<dbReference type="Proteomes" id="UP000290106">
    <property type="component" value="Unassembled WGS sequence"/>
</dbReference>
<feature type="compositionally biased region" description="Polar residues" evidence="1">
    <location>
        <begin position="25"/>
        <end position="37"/>
    </location>
</feature>
<feature type="transmembrane region" description="Helical" evidence="2">
    <location>
        <begin position="285"/>
        <end position="309"/>
    </location>
</feature>
<protein>
    <recommendedName>
        <fullName evidence="5">YIP1 family protein</fullName>
    </recommendedName>
</protein>
<gene>
    <name evidence="3" type="ORF">ETP43_01090</name>
</gene>
<keyword evidence="2" id="KW-0472">Membrane</keyword>
<evidence type="ECO:0000256" key="1">
    <source>
        <dbReference type="SAM" id="MobiDB-lite"/>
    </source>
</evidence>
<feature type="transmembrane region" description="Helical" evidence="2">
    <location>
        <begin position="316"/>
        <end position="336"/>
    </location>
</feature>
<evidence type="ECO:0000313" key="3">
    <source>
        <dbReference type="EMBL" id="RXS73986.1"/>
    </source>
</evidence>
<feature type="compositionally biased region" description="Low complexity" evidence="1">
    <location>
        <begin position="56"/>
        <end position="69"/>
    </location>
</feature>
<keyword evidence="2" id="KW-0812">Transmembrane</keyword>
<dbReference type="OrthoDB" id="2067240at2"/>
<feature type="transmembrane region" description="Helical" evidence="2">
    <location>
        <begin position="348"/>
        <end position="370"/>
    </location>
</feature>
<comment type="caution">
    <text evidence="3">The sequence shown here is derived from an EMBL/GenBank/DDBJ whole genome shotgun (WGS) entry which is preliminary data.</text>
</comment>
<feature type="region of interest" description="Disordered" evidence="1">
    <location>
        <begin position="94"/>
        <end position="131"/>
    </location>
</feature>
<dbReference type="AlphaFoldDB" id="A0A4Q1REH1"/>
<keyword evidence="4" id="KW-1185">Reference proteome</keyword>
<evidence type="ECO:0008006" key="5">
    <source>
        <dbReference type="Google" id="ProtNLM"/>
    </source>
</evidence>
<name>A0A4Q1REH1_9FIRM</name>
<proteinExistence type="predicted"/>
<evidence type="ECO:0000256" key="2">
    <source>
        <dbReference type="SAM" id="Phobius"/>
    </source>
</evidence>
<accession>A0A4Q1REH1</accession>
<feature type="transmembrane region" description="Helical" evidence="2">
    <location>
        <begin position="214"/>
        <end position="233"/>
    </location>
</feature>
<reference evidence="3 4" key="1">
    <citation type="submission" date="2019-01" db="EMBL/GenBank/DDBJ databases">
        <title>Blautia sp. nov. KGMB01111 isolated human feces.</title>
        <authorList>
            <person name="Park J.-E."/>
            <person name="Kim J.-S."/>
            <person name="Park S.-H."/>
        </authorList>
    </citation>
    <scope>NUCLEOTIDE SEQUENCE [LARGE SCALE GENOMIC DNA]</scope>
    <source>
        <strain evidence="3 4">KGMB01111</strain>
    </source>
</reference>
<feature type="transmembrane region" description="Helical" evidence="2">
    <location>
        <begin position="254"/>
        <end position="279"/>
    </location>
</feature>
<evidence type="ECO:0000313" key="4">
    <source>
        <dbReference type="Proteomes" id="UP000290106"/>
    </source>
</evidence>
<feature type="region of interest" description="Disordered" evidence="1">
    <location>
        <begin position="25"/>
        <end position="69"/>
    </location>
</feature>